<reference evidence="8" key="2">
    <citation type="submission" date="2020-05" db="EMBL/GenBank/DDBJ databases">
        <authorList>
            <person name="Kim H.-S."/>
            <person name="Proctor R.H."/>
            <person name="Brown D.W."/>
        </authorList>
    </citation>
    <scope>NUCLEOTIDE SEQUENCE</scope>
    <source>
        <strain evidence="8">NRRL 20472</strain>
    </source>
</reference>
<evidence type="ECO:0000256" key="2">
    <source>
        <dbReference type="ARBA" id="ARBA00006730"/>
    </source>
</evidence>
<dbReference type="OrthoDB" id="2015447at2759"/>
<dbReference type="GO" id="GO:0003884">
    <property type="term" value="F:D-amino-acid oxidase activity"/>
    <property type="evidence" value="ECO:0007669"/>
    <property type="project" value="InterPro"/>
</dbReference>
<keyword evidence="5" id="KW-0560">Oxidoreductase</keyword>
<reference evidence="8" key="1">
    <citation type="journal article" date="2020" name="BMC Genomics">
        <title>Correction to: Identification and distribution of gene clusters required for synthesis of sphingolipid metabolism inhibitors in diverse species of the filamentous fungus Fusarium.</title>
        <authorList>
            <person name="Kim H.S."/>
            <person name="Lohmar J.M."/>
            <person name="Busman M."/>
            <person name="Brown D.W."/>
            <person name="Naumann T.A."/>
            <person name="Divon H.H."/>
            <person name="Lysoe E."/>
            <person name="Uhlig S."/>
            <person name="Proctor R.H."/>
        </authorList>
    </citation>
    <scope>NUCLEOTIDE SEQUENCE</scope>
    <source>
        <strain evidence="8">NRRL 20472</strain>
    </source>
</reference>
<evidence type="ECO:0000256" key="6">
    <source>
        <dbReference type="PIRSR" id="PIRSR000189-1"/>
    </source>
</evidence>
<comment type="cofactor">
    <cofactor evidence="1 6">
        <name>FAD</name>
        <dbReference type="ChEBI" id="CHEBI:57692"/>
    </cofactor>
</comment>
<dbReference type="PANTHER" id="PTHR11530">
    <property type="entry name" value="D-AMINO ACID OXIDASE"/>
    <property type="match status" value="1"/>
</dbReference>
<feature type="binding site" evidence="6">
    <location>
        <position position="158"/>
    </location>
    <ligand>
        <name>FAD</name>
        <dbReference type="ChEBI" id="CHEBI:57692"/>
    </ligand>
</feature>
<comment type="caution">
    <text evidence="8">The sequence shown here is derived from an EMBL/GenBank/DDBJ whole genome shotgun (WGS) entry which is preliminary data.</text>
</comment>
<evidence type="ECO:0000256" key="1">
    <source>
        <dbReference type="ARBA" id="ARBA00001974"/>
    </source>
</evidence>
<evidence type="ECO:0000313" key="8">
    <source>
        <dbReference type="EMBL" id="KAF4973704.1"/>
    </source>
</evidence>
<dbReference type="Gene3D" id="3.40.50.720">
    <property type="entry name" value="NAD(P)-binding Rossmann-like Domain"/>
    <property type="match status" value="1"/>
</dbReference>
<dbReference type="PIRSF" id="PIRSF000189">
    <property type="entry name" value="D-aa_oxidase"/>
    <property type="match status" value="1"/>
</dbReference>
<accession>A0A8H4UCR0</accession>
<dbReference type="SUPFAM" id="SSF51971">
    <property type="entry name" value="Nucleotide-binding domain"/>
    <property type="match status" value="1"/>
</dbReference>
<organism evidence="8 9">
    <name type="scientific">Fusarium sarcochroum</name>
    <dbReference type="NCBI Taxonomy" id="1208366"/>
    <lineage>
        <taxon>Eukaryota</taxon>
        <taxon>Fungi</taxon>
        <taxon>Dikarya</taxon>
        <taxon>Ascomycota</taxon>
        <taxon>Pezizomycotina</taxon>
        <taxon>Sordariomycetes</taxon>
        <taxon>Hypocreomycetidae</taxon>
        <taxon>Hypocreales</taxon>
        <taxon>Nectriaceae</taxon>
        <taxon>Fusarium</taxon>
        <taxon>Fusarium lateritium species complex</taxon>
    </lineage>
</organism>
<keyword evidence="3" id="KW-0285">Flavoprotein</keyword>
<keyword evidence="9" id="KW-1185">Reference proteome</keyword>
<evidence type="ECO:0000256" key="3">
    <source>
        <dbReference type="ARBA" id="ARBA00022630"/>
    </source>
</evidence>
<dbReference type="SUPFAM" id="SSF54373">
    <property type="entry name" value="FAD-linked reductases, C-terminal domain"/>
    <property type="match status" value="1"/>
</dbReference>
<gene>
    <name evidence="8" type="ORF">FSARC_93</name>
</gene>
<name>A0A8H4UCR0_9HYPO</name>
<dbReference type="Gene3D" id="3.30.9.10">
    <property type="entry name" value="D-Amino Acid Oxidase, subunit A, domain 2"/>
    <property type="match status" value="1"/>
</dbReference>
<dbReference type="Pfam" id="PF01266">
    <property type="entry name" value="DAO"/>
    <property type="match status" value="1"/>
</dbReference>
<evidence type="ECO:0000313" key="9">
    <source>
        <dbReference type="Proteomes" id="UP000622797"/>
    </source>
</evidence>
<sequence length="345" mass="38331">MAKITILGAGVTGMLIAAKLARDHDVTIVAEHMPGDYDTKDWASPWAGAIWVGVHQSSPQEQKMQLEGLAGLWRLAKTNPESSVRQIQMTEIMDHGSKDDAWYAHKVPEFRFMDDEELPKGAIYGMKYKTVVLTPQKFLVFMQQRLENQGVRFLRTKVFALADLKGLGHDVLINASGFGSETLTDVQEKNMTSWRLQCVVAKAPTYDQLFIRRGPNGYYSTAFSRMDGTVYCGGVLTKDSRDVTISEEDRGTICRNAHDNNPTLFPSPDPKDWPILYDHVGIFPSINSDVAGIRCEAEILGGQQVIHAYGHNAGGYVYSYGLARAVNNLVDEYLSELPLSVPAKL</sequence>
<evidence type="ECO:0000256" key="5">
    <source>
        <dbReference type="ARBA" id="ARBA00023002"/>
    </source>
</evidence>
<evidence type="ECO:0000259" key="7">
    <source>
        <dbReference type="Pfam" id="PF01266"/>
    </source>
</evidence>
<dbReference type="InterPro" id="IPR023209">
    <property type="entry name" value="DAO"/>
</dbReference>
<dbReference type="GO" id="GO:0005737">
    <property type="term" value="C:cytoplasm"/>
    <property type="evidence" value="ECO:0007669"/>
    <property type="project" value="TreeGrafter"/>
</dbReference>
<dbReference type="GO" id="GO:0071949">
    <property type="term" value="F:FAD binding"/>
    <property type="evidence" value="ECO:0007669"/>
    <property type="project" value="InterPro"/>
</dbReference>
<dbReference type="Proteomes" id="UP000622797">
    <property type="component" value="Unassembled WGS sequence"/>
</dbReference>
<evidence type="ECO:0000256" key="4">
    <source>
        <dbReference type="ARBA" id="ARBA00022827"/>
    </source>
</evidence>
<dbReference type="PANTHER" id="PTHR11530:SF11">
    <property type="entry name" value="D-ASPARTATE OXIDASE"/>
    <property type="match status" value="1"/>
</dbReference>
<dbReference type="InterPro" id="IPR006076">
    <property type="entry name" value="FAD-dep_OxRdtase"/>
</dbReference>
<comment type="similarity">
    <text evidence="2">Belongs to the DAMOX/DASOX family.</text>
</comment>
<dbReference type="EMBL" id="JABEXW010000007">
    <property type="protein sequence ID" value="KAF4973704.1"/>
    <property type="molecule type" value="Genomic_DNA"/>
</dbReference>
<proteinExistence type="inferred from homology"/>
<dbReference type="AlphaFoldDB" id="A0A8H4UCR0"/>
<dbReference type="GO" id="GO:0019478">
    <property type="term" value="P:D-amino acid catabolic process"/>
    <property type="evidence" value="ECO:0007669"/>
    <property type="project" value="TreeGrafter"/>
</dbReference>
<protein>
    <recommendedName>
        <fullName evidence="7">FAD dependent oxidoreductase domain-containing protein</fullName>
    </recommendedName>
</protein>
<feature type="domain" description="FAD dependent oxidoreductase" evidence="7">
    <location>
        <begin position="4"/>
        <end position="326"/>
    </location>
</feature>
<keyword evidence="4 6" id="KW-0274">FAD</keyword>